<comment type="caution">
    <text evidence="1">The sequence shown here is derived from an EMBL/GenBank/DDBJ whole genome shotgun (WGS) entry which is preliminary data.</text>
</comment>
<dbReference type="Proteomes" id="UP000027946">
    <property type="component" value="Unassembled WGS sequence"/>
</dbReference>
<accession>A0A069RHB6</accession>
<dbReference type="Pfam" id="PF12840">
    <property type="entry name" value="HTH_20"/>
    <property type="match status" value="1"/>
</dbReference>
<dbReference type="InterPro" id="IPR036390">
    <property type="entry name" value="WH_DNA-bd_sf"/>
</dbReference>
<proteinExistence type="predicted"/>
<dbReference type="eggNOG" id="COG4189">
    <property type="taxonomic scope" value="Bacteria"/>
</dbReference>
<dbReference type="InterPro" id="IPR036388">
    <property type="entry name" value="WH-like_DNA-bd_sf"/>
</dbReference>
<protein>
    <submittedName>
        <fullName evidence="1">Regulatory protein, ArsR</fullName>
    </submittedName>
</protein>
<dbReference type="SUPFAM" id="SSF46785">
    <property type="entry name" value="Winged helix' DNA-binding domain"/>
    <property type="match status" value="1"/>
</dbReference>
<gene>
    <name evidence="1" type="ORF">CLIT_10c02870</name>
</gene>
<organism evidence="1 2">
    <name type="scientific">Peptoclostridium litorale DSM 5388</name>
    <dbReference type="NCBI Taxonomy" id="1121324"/>
    <lineage>
        <taxon>Bacteria</taxon>
        <taxon>Bacillati</taxon>
        <taxon>Bacillota</taxon>
        <taxon>Clostridia</taxon>
        <taxon>Peptostreptococcales</taxon>
        <taxon>Peptoclostridiaceae</taxon>
        <taxon>Peptoclostridium</taxon>
    </lineage>
</organism>
<keyword evidence="2" id="KW-1185">Reference proteome</keyword>
<evidence type="ECO:0000313" key="1">
    <source>
        <dbReference type="EMBL" id="KDR95560.1"/>
    </source>
</evidence>
<dbReference type="InterPro" id="IPR011991">
    <property type="entry name" value="ArsR-like_HTH"/>
</dbReference>
<dbReference type="RefSeq" id="WP_038263903.1">
    <property type="nucleotide sequence ID" value="NZ_FSRH01000006.1"/>
</dbReference>
<name>A0A069RHB6_PEPLI</name>
<dbReference type="OrthoDB" id="9788770at2"/>
<dbReference type="STRING" id="1121324.CLIT_10c02870"/>
<dbReference type="EMBL" id="JJMM01000010">
    <property type="protein sequence ID" value="KDR95560.1"/>
    <property type="molecule type" value="Genomic_DNA"/>
</dbReference>
<reference evidence="1 2" key="1">
    <citation type="submission" date="2014-03" db="EMBL/GenBank/DDBJ databases">
        <title>Genome sequence of Clostridium litorale W6, DSM 5388.</title>
        <authorList>
            <person name="Poehlein A."/>
            <person name="Jagirdar A."/>
            <person name="Khonsari B."/>
            <person name="Chibani C.M."/>
            <person name="Gutierrez Gutierrez D.A."/>
            <person name="Davydova E."/>
            <person name="Alghaithi H.S."/>
            <person name="Nair K.P."/>
            <person name="Dhamotharan K."/>
            <person name="Chandran L."/>
            <person name="G W."/>
            <person name="Daniel R."/>
        </authorList>
    </citation>
    <scope>NUCLEOTIDE SEQUENCE [LARGE SCALE GENOMIC DNA]</scope>
    <source>
        <strain evidence="1 2">W6</strain>
    </source>
</reference>
<dbReference type="Gene3D" id="1.10.10.10">
    <property type="entry name" value="Winged helix-like DNA-binding domain superfamily/Winged helix DNA-binding domain"/>
    <property type="match status" value="1"/>
</dbReference>
<dbReference type="CDD" id="cd00090">
    <property type="entry name" value="HTH_ARSR"/>
    <property type="match status" value="1"/>
</dbReference>
<evidence type="ECO:0000313" key="2">
    <source>
        <dbReference type="Proteomes" id="UP000027946"/>
    </source>
</evidence>
<dbReference type="AlphaFoldDB" id="A0A069RHB6"/>
<sequence>MKDILVLRDIDEIKAVSHPYRLEIMEAFDEEPLSAKQLSEILGEPHAKVNYHIKTLLAAGILELVEERVKSGIIEKYYLPKAKMVVIDKSILNKSMEDGDSEVTRTLNQASIAHFEKVSGDFYRAAENMEIHSKHIRMHNEYYLTEDEAKELITTFGEKLKEIMDGRKKEDDKKRRPYNIVFMAIPDIRREKKISKE</sequence>